<evidence type="ECO:0000313" key="4">
    <source>
        <dbReference type="EMBL" id="KAK4286056.1"/>
    </source>
</evidence>
<sequence length="215" mass="23514">MGSAGGSCGKCCCSFIITLGLTALFLWLSLQTNEPKCYVESFYVPTLNQTLKTPSNSTILFTLGFDNGNKDKGIQYDPVNVTFAIFLDRNRTKLIGNFTIAGFYQGHQKNAKKPGSVEIHGGGLNRTEKVNNISYFRVDFNTSVKYKILLWYTKRHSLWGGANVPVDDSGKKPGKKGVRLGHTVAVIVSGAPVLAGCYCALLVLGLFVNFLFLDL</sequence>
<feature type="transmembrane region" description="Helical" evidence="3">
    <location>
        <begin position="193"/>
        <end position="213"/>
    </location>
</feature>
<dbReference type="Proteomes" id="UP001293593">
    <property type="component" value="Unassembled WGS sequence"/>
</dbReference>
<accession>A0AAE1TIC1</accession>
<protein>
    <recommendedName>
        <fullName evidence="6">Protein NDR1-like</fullName>
    </recommendedName>
</protein>
<dbReference type="GO" id="GO:0009506">
    <property type="term" value="C:plasmodesma"/>
    <property type="evidence" value="ECO:0007669"/>
    <property type="project" value="TreeGrafter"/>
</dbReference>
<organism evidence="4 5">
    <name type="scientific">Acacia crassicarpa</name>
    <name type="common">northern wattle</name>
    <dbReference type="NCBI Taxonomy" id="499986"/>
    <lineage>
        <taxon>Eukaryota</taxon>
        <taxon>Viridiplantae</taxon>
        <taxon>Streptophyta</taxon>
        <taxon>Embryophyta</taxon>
        <taxon>Tracheophyta</taxon>
        <taxon>Spermatophyta</taxon>
        <taxon>Magnoliopsida</taxon>
        <taxon>eudicotyledons</taxon>
        <taxon>Gunneridae</taxon>
        <taxon>Pentapetalae</taxon>
        <taxon>rosids</taxon>
        <taxon>fabids</taxon>
        <taxon>Fabales</taxon>
        <taxon>Fabaceae</taxon>
        <taxon>Caesalpinioideae</taxon>
        <taxon>mimosoid clade</taxon>
        <taxon>Acacieae</taxon>
        <taxon>Acacia</taxon>
    </lineage>
</organism>
<dbReference type="GO" id="GO:0098542">
    <property type="term" value="P:defense response to other organism"/>
    <property type="evidence" value="ECO:0007669"/>
    <property type="project" value="InterPro"/>
</dbReference>
<dbReference type="PANTHER" id="PTHR31415">
    <property type="entry name" value="OS05G0367900 PROTEIN"/>
    <property type="match status" value="1"/>
</dbReference>
<evidence type="ECO:0000256" key="3">
    <source>
        <dbReference type="SAM" id="Phobius"/>
    </source>
</evidence>
<keyword evidence="5" id="KW-1185">Reference proteome</keyword>
<comment type="subcellular location">
    <subcellularLocation>
        <location evidence="1">Membrane</location>
    </subcellularLocation>
</comment>
<feature type="transmembrane region" description="Helical" evidence="3">
    <location>
        <begin position="12"/>
        <end position="30"/>
    </location>
</feature>
<dbReference type="EMBL" id="JAWXYG010000001">
    <property type="protein sequence ID" value="KAK4286056.1"/>
    <property type="molecule type" value="Genomic_DNA"/>
</dbReference>
<name>A0AAE1TIC1_9FABA</name>
<evidence type="ECO:0000256" key="2">
    <source>
        <dbReference type="ARBA" id="ARBA00023136"/>
    </source>
</evidence>
<keyword evidence="3" id="KW-1133">Transmembrane helix</keyword>
<comment type="caution">
    <text evidence="4">The sequence shown here is derived from an EMBL/GenBank/DDBJ whole genome shotgun (WGS) entry which is preliminary data.</text>
</comment>
<keyword evidence="3" id="KW-0812">Transmembrane</keyword>
<proteinExistence type="predicted"/>
<keyword evidence="2 3" id="KW-0472">Membrane</keyword>
<reference evidence="4" key="1">
    <citation type="submission" date="2023-10" db="EMBL/GenBank/DDBJ databases">
        <title>Chromosome-level genome of the transformable northern wattle, Acacia crassicarpa.</title>
        <authorList>
            <person name="Massaro I."/>
            <person name="Sinha N.R."/>
            <person name="Poethig S."/>
            <person name="Leichty A.R."/>
        </authorList>
    </citation>
    <scope>NUCLEOTIDE SEQUENCE</scope>
    <source>
        <strain evidence="4">Acra3RX</strain>
        <tissue evidence="4">Leaf</tissue>
    </source>
</reference>
<dbReference type="PANTHER" id="PTHR31415:SF52">
    <property type="entry name" value="LATE EMBRYOGENESIS ABUNDANT (LEA) HYDROXYPROLINE-RICH GLYCOPROTEIN FAMILY-RELATED"/>
    <property type="match status" value="1"/>
</dbReference>
<evidence type="ECO:0000256" key="1">
    <source>
        <dbReference type="ARBA" id="ARBA00004370"/>
    </source>
</evidence>
<evidence type="ECO:0008006" key="6">
    <source>
        <dbReference type="Google" id="ProtNLM"/>
    </source>
</evidence>
<dbReference type="AlphaFoldDB" id="A0AAE1TIC1"/>
<dbReference type="InterPro" id="IPR044839">
    <property type="entry name" value="NDR1-like"/>
</dbReference>
<evidence type="ECO:0000313" key="5">
    <source>
        <dbReference type="Proteomes" id="UP001293593"/>
    </source>
</evidence>
<dbReference type="GO" id="GO:0005886">
    <property type="term" value="C:plasma membrane"/>
    <property type="evidence" value="ECO:0007669"/>
    <property type="project" value="TreeGrafter"/>
</dbReference>
<gene>
    <name evidence="4" type="ORF">QN277_002667</name>
</gene>